<dbReference type="EMBL" id="CP096574">
    <property type="protein sequence ID" value="UPU35117.1"/>
    <property type="molecule type" value="Genomic_DNA"/>
</dbReference>
<sequence>MKLSEQEREELLALSKSDALRRDMAHVAATRHNPLVVDGVIDPDRVVEFLTQYNECLNHPFKVPRPFIETNMKL</sequence>
<evidence type="ECO:0000313" key="1">
    <source>
        <dbReference type="EMBL" id="UPU35117.1"/>
    </source>
</evidence>
<proteinExistence type="predicted"/>
<evidence type="ECO:0000313" key="2">
    <source>
        <dbReference type="Proteomes" id="UP000831485"/>
    </source>
</evidence>
<gene>
    <name evidence="1" type="ORF">M1B72_16910</name>
</gene>
<evidence type="ECO:0008006" key="3">
    <source>
        <dbReference type="Google" id="ProtNLM"/>
    </source>
</evidence>
<keyword evidence="2" id="KW-1185">Reference proteome</keyword>
<organism evidence="1 2">
    <name type="scientific">Geomonas paludis</name>
    <dbReference type="NCBI Taxonomy" id="2740185"/>
    <lineage>
        <taxon>Bacteria</taxon>
        <taxon>Pseudomonadati</taxon>
        <taxon>Thermodesulfobacteriota</taxon>
        <taxon>Desulfuromonadia</taxon>
        <taxon>Geobacterales</taxon>
        <taxon>Geobacteraceae</taxon>
        <taxon>Geomonas</taxon>
    </lineage>
</organism>
<accession>A0ABY4LAW3</accession>
<dbReference type="Proteomes" id="UP000831485">
    <property type="component" value="Chromosome"/>
</dbReference>
<reference evidence="1" key="1">
    <citation type="submission" date="2022-04" db="EMBL/GenBank/DDBJ databases">
        <authorList>
            <person name="Liu G."/>
        </authorList>
    </citation>
    <scope>NUCLEOTIDE SEQUENCE</scope>
    <source>
        <strain evidence="1">RG22</strain>
    </source>
</reference>
<name>A0ABY4LAW3_9BACT</name>
<dbReference type="RefSeq" id="WP_248646614.1">
    <property type="nucleotide sequence ID" value="NZ_CP096574.1"/>
</dbReference>
<protein>
    <recommendedName>
        <fullName evidence="3">Antitoxin VbhA domain-containing protein</fullName>
    </recommendedName>
</protein>